<dbReference type="AlphaFoldDB" id="A0A6A4LAJ4"/>
<protein>
    <submittedName>
        <fullName evidence="1">Uncharacterized protein</fullName>
    </submittedName>
</protein>
<dbReference type="EMBL" id="QEFC01002099">
    <property type="protein sequence ID" value="KAE9454655.1"/>
    <property type="molecule type" value="Genomic_DNA"/>
</dbReference>
<gene>
    <name evidence="1" type="ORF">C3L33_13454</name>
</gene>
<organism evidence="1 2">
    <name type="scientific">Rhododendron williamsianum</name>
    <dbReference type="NCBI Taxonomy" id="262921"/>
    <lineage>
        <taxon>Eukaryota</taxon>
        <taxon>Viridiplantae</taxon>
        <taxon>Streptophyta</taxon>
        <taxon>Embryophyta</taxon>
        <taxon>Tracheophyta</taxon>
        <taxon>Spermatophyta</taxon>
        <taxon>Magnoliopsida</taxon>
        <taxon>eudicotyledons</taxon>
        <taxon>Gunneridae</taxon>
        <taxon>Pentapetalae</taxon>
        <taxon>asterids</taxon>
        <taxon>Ericales</taxon>
        <taxon>Ericaceae</taxon>
        <taxon>Ericoideae</taxon>
        <taxon>Rhodoreae</taxon>
        <taxon>Rhododendron</taxon>
    </lineage>
</organism>
<sequence length="94" mass="10155">MQSSSNNEVAQNSCSHDTVLKRDTDSIFGSLPPSFTSLVMSCLPVAEQDGAREPVSGDIDLRNQIARCLEDSSFQEMLVKVEKVIGEIGDGLLP</sequence>
<feature type="non-terminal residue" evidence="1">
    <location>
        <position position="1"/>
    </location>
</feature>
<evidence type="ECO:0000313" key="1">
    <source>
        <dbReference type="EMBL" id="KAE9454655.1"/>
    </source>
</evidence>
<dbReference type="Proteomes" id="UP000428333">
    <property type="component" value="Linkage Group LG08"/>
</dbReference>
<dbReference type="OrthoDB" id="1864854at2759"/>
<comment type="caution">
    <text evidence="1">The sequence shown here is derived from an EMBL/GenBank/DDBJ whole genome shotgun (WGS) entry which is preliminary data.</text>
</comment>
<accession>A0A6A4LAJ4</accession>
<evidence type="ECO:0000313" key="2">
    <source>
        <dbReference type="Proteomes" id="UP000428333"/>
    </source>
</evidence>
<reference evidence="1 2" key="1">
    <citation type="journal article" date="2019" name="Genome Biol. Evol.">
        <title>The Rhododendron genome and chromosomal organization provide insight into shared whole-genome duplications across the heath family (Ericaceae).</title>
        <authorList>
            <person name="Soza V.L."/>
            <person name="Lindsley D."/>
            <person name="Waalkes A."/>
            <person name="Ramage E."/>
            <person name="Patwardhan R.P."/>
            <person name="Burton J.N."/>
            <person name="Adey A."/>
            <person name="Kumar A."/>
            <person name="Qiu R."/>
            <person name="Shendure J."/>
            <person name="Hall B."/>
        </authorList>
    </citation>
    <scope>NUCLEOTIDE SEQUENCE [LARGE SCALE GENOMIC DNA]</scope>
    <source>
        <strain evidence="1">RSF 1966-606</strain>
    </source>
</reference>
<keyword evidence="2" id="KW-1185">Reference proteome</keyword>
<proteinExistence type="predicted"/>
<name>A0A6A4LAJ4_9ERIC</name>